<accession>A0A8S5Q4M3</accession>
<proteinExistence type="predicted"/>
<dbReference type="EMBL" id="BK015567">
    <property type="protein sequence ID" value="DAE13589.1"/>
    <property type="molecule type" value="Genomic_DNA"/>
</dbReference>
<evidence type="ECO:0000313" key="1">
    <source>
        <dbReference type="EMBL" id="DAE13589.1"/>
    </source>
</evidence>
<protein>
    <submittedName>
        <fullName evidence="1">Uncharacterized protein</fullName>
    </submittedName>
</protein>
<sequence length="143" mass="16487">MGNMMSLNISDEVIKAAIQEEVHAGIVKALGDPSVIVRDAIKTMTNKYVNESGEFVSKDSWKAKPYFDWLAENIVKTTVKEEIEKYVNENREEFAEEIRKQLKSVDFKKNVTASFLQAIVKCTESEWKMPVEISFNRLKENDY</sequence>
<name>A0A8S5Q4M3_9CAUD</name>
<reference evidence="1" key="1">
    <citation type="journal article" date="2021" name="Proc. Natl. Acad. Sci. U.S.A.">
        <title>A Catalog of Tens of Thousands of Viruses from Human Metagenomes Reveals Hidden Associations with Chronic Diseases.</title>
        <authorList>
            <person name="Tisza M.J."/>
            <person name="Buck C.B."/>
        </authorList>
    </citation>
    <scope>NUCLEOTIDE SEQUENCE</scope>
    <source>
        <strain evidence="1">CtVif31</strain>
    </source>
</reference>
<organism evidence="1">
    <name type="scientific">Siphoviridae sp. ctVif31</name>
    <dbReference type="NCBI Taxonomy" id="2825532"/>
    <lineage>
        <taxon>Viruses</taxon>
        <taxon>Duplodnaviria</taxon>
        <taxon>Heunggongvirae</taxon>
        <taxon>Uroviricota</taxon>
        <taxon>Caudoviricetes</taxon>
    </lineage>
</organism>